<proteinExistence type="predicted"/>
<keyword evidence="3" id="KW-1185">Reference proteome</keyword>
<evidence type="ECO:0000313" key="2">
    <source>
        <dbReference type="EMBL" id="TXB60589.1"/>
    </source>
</evidence>
<dbReference type="Gene3D" id="2.60.120.200">
    <property type="match status" value="1"/>
</dbReference>
<organism evidence="2 3">
    <name type="scientific">Phaeodactylibacter luteus</name>
    <dbReference type="NCBI Taxonomy" id="1564516"/>
    <lineage>
        <taxon>Bacteria</taxon>
        <taxon>Pseudomonadati</taxon>
        <taxon>Bacteroidota</taxon>
        <taxon>Saprospiria</taxon>
        <taxon>Saprospirales</taxon>
        <taxon>Haliscomenobacteraceae</taxon>
        <taxon>Phaeodactylibacter</taxon>
    </lineage>
</organism>
<dbReference type="AlphaFoldDB" id="A0A5C6RH54"/>
<evidence type="ECO:0000313" key="3">
    <source>
        <dbReference type="Proteomes" id="UP000321580"/>
    </source>
</evidence>
<reference evidence="2 3" key="1">
    <citation type="submission" date="2019-08" db="EMBL/GenBank/DDBJ databases">
        <title>Genome of Phaeodactylibacter luteus.</title>
        <authorList>
            <person name="Bowman J.P."/>
        </authorList>
    </citation>
    <scope>NUCLEOTIDE SEQUENCE [LARGE SCALE GENOMIC DNA]</scope>
    <source>
        <strain evidence="2 3">KCTC 42180</strain>
    </source>
</reference>
<comment type="caution">
    <text evidence="2">The sequence shown here is derived from an EMBL/GenBank/DDBJ whole genome shotgun (WGS) entry which is preliminary data.</text>
</comment>
<accession>A0A5C6RH54</accession>
<evidence type="ECO:0000259" key="1">
    <source>
        <dbReference type="Pfam" id="PF18962"/>
    </source>
</evidence>
<protein>
    <submittedName>
        <fullName evidence="2">T9SS type A sorting domain-containing protein</fullName>
    </submittedName>
</protein>
<gene>
    <name evidence="2" type="ORF">FRY97_20425</name>
</gene>
<dbReference type="RefSeq" id="WP_147169478.1">
    <property type="nucleotide sequence ID" value="NZ_VOOR01000075.1"/>
</dbReference>
<dbReference type="Proteomes" id="UP000321580">
    <property type="component" value="Unassembled WGS sequence"/>
</dbReference>
<dbReference type="InterPro" id="IPR026444">
    <property type="entry name" value="Secre_tail"/>
</dbReference>
<dbReference type="EMBL" id="VOOR01000075">
    <property type="protein sequence ID" value="TXB60589.1"/>
    <property type="molecule type" value="Genomic_DNA"/>
</dbReference>
<dbReference type="NCBIfam" id="TIGR04183">
    <property type="entry name" value="Por_Secre_tail"/>
    <property type="match status" value="1"/>
</dbReference>
<dbReference type="Pfam" id="PF18962">
    <property type="entry name" value="Por_Secre_tail"/>
    <property type="match status" value="1"/>
</dbReference>
<feature type="non-terminal residue" evidence="2">
    <location>
        <position position="1"/>
    </location>
</feature>
<name>A0A5C6RH54_9BACT</name>
<feature type="domain" description="Secretion system C-terminal sorting" evidence="1">
    <location>
        <begin position="349"/>
        <end position="413"/>
    </location>
</feature>
<sequence>SLMLDVTAFGCAEVGMNTVTLTVTDENSNVSMCTATVTVEDNIAPTITCVPAGTVVPLDPDGMHTFTIGEVLDLSNTFDNCSYSLVSIDPAVVDCDDVGGPTMVRVIIADPSGNRNMCTAEIEVSDITALPSPWVGNDVGGQGTGSEYSFNPCTYPDPADGTFTIGTGAVNNIATRNIDNLAFISQELCGDASITVKVESVTGGWGGVMMRESLDQDAKFVSITTRSPFNIAKSEWRTTTGGFKMGQNHGGFNYWLRIVRTGNLIRTYTSFNGVSFYLKSSRMIPMSSCIEVGMAAFADQPGTPVAASFSNVDVIGQVGSSPVFLGGTSGVEVQGADAAFDASSTDITLYPNPARSNLTVEFSQASEQERTLLLRNQLGQVVNRQAIDGAIQQLDMDLSGLRSGTYLLEVREAGEAPRLLRFMKVD</sequence>
<dbReference type="OrthoDB" id="1824882at2"/>